<dbReference type="Pfam" id="PF00015">
    <property type="entry name" value="MCPsignal"/>
    <property type="match status" value="1"/>
</dbReference>
<keyword evidence="2" id="KW-0812">Transmembrane</keyword>
<dbReference type="Gene3D" id="1.20.120.30">
    <property type="entry name" value="Aspartate receptor, ligand-binding domain"/>
    <property type="match status" value="1"/>
</dbReference>
<feature type="domain" description="Methyl-accepting transducer" evidence="3">
    <location>
        <begin position="171"/>
        <end position="364"/>
    </location>
</feature>
<dbReference type="GO" id="GO:0007165">
    <property type="term" value="P:signal transduction"/>
    <property type="evidence" value="ECO:0007669"/>
    <property type="project" value="UniProtKB-KW"/>
</dbReference>
<feature type="transmembrane region" description="Helical" evidence="2">
    <location>
        <begin position="12"/>
        <end position="31"/>
    </location>
</feature>
<keyword evidence="2" id="KW-0472">Membrane</keyword>
<dbReference type="Gene3D" id="1.10.287.950">
    <property type="entry name" value="Methyl-accepting chemotaxis protein"/>
    <property type="match status" value="1"/>
</dbReference>
<evidence type="ECO:0000259" key="3">
    <source>
        <dbReference type="PROSITE" id="PS50111"/>
    </source>
</evidence>
<dbReference type="Pfam" id="PF13682">
    <property type="entry name" value="CZB"/>
    <property type="match status" value="1"/>
</dbReference>
<keyword evidence="1" id="KW-0807">Transducer</keyword>
<dbReference type="GO" id="GO:0016020">
    <property type="term" value="C:membrane"/>
    <property type="evidence" value="ECO:0007669"/>
    <property type="project" value="InterPro"/>
</dbReference>
<dbReference type="SMART" id="SM00283">
    <property type="entry name" value="MA"/>
    <property type="match status" value="1"/>
</dbReference>
<sequence>MNRLFLASRARLYLVVNALLMWAAIFSVYLSGGFQPWMWLFPIAATALGIVCHIRLSLPLDAIAKIREVLHAMCKGNYSQRITQVPHMGELGLIAWDLNESLDEIETFFRDVNACFLNVSEGRYHRRTYSDGLYGDIVKSFDNINASLDAMEKNTIYIQQNELMSKLQTLNTGNMMKNLLNSQTDLIRITAEMKEVHSITDETAEKAQQSQQSLHEMVAGLQDTVDMIEANSLASAQLHTMSNEISGILSMISEIAEKTNLLALNASIEAARAGDHGRGFAVVADEVKQLATNTKNATSEIAKVVTTFRKETASMEDTASRMQEKAGLMQNNITDLQGKFGEFADQANATRRSVNLAHDISFASLIKVDHMLYKQKTYMVLSTGTESSEAEAVRIDHHNCRLGKWYYGGEGQTYFGGTASFQTMESPHAAVHDSAHRILASLTDSQASGRKTQESGIIVLYENMESASDDIMVAIDQMVEEKHTV</sequence>
<accession>A0A3B1AZ28</accession>
<organism evidence="4">
    <name type="scientific">hydrothermal vent metagenome</name>
    <dbReference type="NCBI Taxonomy" id="652676"/>
    <lineage>
        <taxon>unclassified sequences</taxon>
        <taxon>metagenomes</taxon>
        <taxon>ecological metagenomes</taxon>
    </lineage>
</organism>
<protein>
    <submittedName>
        <fullName evidence="4">PUTATIVE MCP-DOMAIN SIGNAL TRANSDUCTION PROTEIN</fullName>
    </submittedName>
</protein>
<name>A0A3B1AZ28_9ZZZZ</name>
<gene>
    <name evidence="4" type="ORF">MNBD_GAMMA20-1823</name>
</gene>
<evidence type="ECO:0000256" key="1">
    <source>
        <dbReference type="ARBA" id="ARBA00023224"/>
    </source>
</evidence>
<dbReference type="AlphaFoldDB" id="A0A3B1AZ28"/>
<keyword evidence="2" id="KW-1133">Transmembrane helix</keyword>
<dbReference type="InterPro" id="IPR004089">
    <property type="entry name" value="MCPsignal_dom"/>
</dbReference>
<dbReference type="PANTHER" id="PTHR32089:SF112">
    <property type="entry name" value="LYSOZYME-LIKE PROTEIN-RELATED"/>
    <property type="match status" value="1"/>
</dbReference>
<dbReference type="EMBL" id="UOFU01000404">
    <property type="protein sequence ID" value="VAX04994.1"/>
    <property type="molecule type" value="Genomic_DNA"/>
</dbReference>
<dbReference type="PROSITE" id="PS50111">
    <property type="entry name" value="CHEMOTAXIS_TRANSDUC_2"/>
    <property type="match status" value="1"/>
</dbReference>
<dbReference type="InterPro" id="IPR025991">
    <property type="entry name" value="Chemoreceptor_zinc-bind_dom"/>
</dbReference>
<reference evidence="4" key="1">
    <citation type="submission" date="2018-06" db="EMBL/GenBank/DDBJ databases">
        <authorList>
            <person name="Zhirakovskaya E."/>
        </authorList>
    </citation>
    <scope>NUCLEOTIDE SEQUENCE</scope>
</reference>
<evidence type="ECO:0000256" key="2">
    <source>
        <dbReference type="SAM" id="Phobius"/>
    </source>
</evidence>
<evidence type="ECO:0000313" key="4">
    <source>
        <dbReference type="EMBL" id="VAX04994.1"/>
    </source>
</evidence>
<proteinExistence type="predicted"/>
<dbReference type="SUPFAM" id="SSF58104">
    <property type="entry name" value="Methyl-accepting chemotaxis protein (MCP) signaling domain"/>
    <property type="match status" value="1"/>
</dbReference>
<dbReference type="PANTHER" id="PTHR32089">
    <property type="entry name" value="METHYL-ACCEPTING CHEMOTAXIS PROTEIN MCPB"/>
    <property type="match status" value="1"/>
</dbReference>